<dbReference type="InterPro" id="IPR045857">
    <property type="entry name" value="O16G_dom_2"/>
</dbReference>
<evidence type="ECO:0000256" key="1">
    <source>
        <dbReference type="ARBA" id="ARBA00008061"/>
    </source>
</evidence>
<protein>
    <submittedName>
        <fullName evidence="3">ABC transporter permease</fullName>
    </submittedName>
</protein>
<dbReference type="PANTHER" id="PTHR10357">
    <property type="entry name" value="ALPHA-AMYLASE FAMILY MEMBER"/>
    <property type="match status" value="1"/>
</dbReference>
<dbReference type="GO" id="GO:0009313">
    <property type="term" value="P:oligosaccharide catabolic process"/>
    <property type="evidence" value="ECO:0007669"/>
    <property type="project" value="TreeGrafter"/>
</dbReference>
<comment type="similarity">
    <text evidence="1">Belongs to the glycosyl hydrolase 13 family.</text>
</comment>
<dbReference type="Proteomes" id="UP000053274">
    <property type="component" value="Unassembled WGS sequence"/>
</dbReference>
<dbReference type="Pfam" id="PF00128">
    <property type="entry name" value="Alpha-amylase"/>
    <property type="match status" value="1"/>
</dbReference>
<comment type="caution">
    <text evidence="3">The sequence shown here is derived from an EMBL/GenBank/DDBJ whole genome shotgun (WGS) entry which is preliminary data.</text>
</comment>
<dbReference type="Gene3D" id="3.20.20.80">
    <property type="entry name" value="Glycosidases"/>
    <property type="match status" value="1"/>
</dbReference>
<accession>A0A0R2PKE4</accession>
<dbReference type="PANTHER" id="PTHR10357:SF179">
    <property type="entry name" value="NEUTRAL AND BASIC AMINO ACID TRANSPORT PROTEIN RBAT"/>
    <property type="match status" value="1"/>
</dbReference>
<proteinExistence type="inferred from homology"/>
<name>A0A0R2PKE4_9ACTN</name>
<gene>
    <name evidence="3" type="ORF">ABR54_06435</name>
</gene>
<dbReference type="InterPro" id="IPR006047">
    <property type="entry name" value="GH13_cat_dom"/>
</dbReference>
<dbReference type="GO" id="GO:0004556">
    <property type="term" value="F:alpha-amylase activity"/>
    <property type="evidence" value="ECO:0007669"/>
    <property type="project" value="TreeGrafter"/>
</dbReference>
<sequence>MKSSPWWKEATIYQIYPRSFFDSNGDGEGDLKGITSKLQHVQDLGVDAIWLSPFYKSPNKDGGYDVADPRDVDPRFGSLDDVKKLIEVAHSLHLKVLVDVVPNHFSDQHIWFQQALKAGRGSPERDRFHFYDPNEDGAPPNNWISLFGGPSWTQVDDGQFYLHLFDSSQPDLNWDNSDVANDYEQTLRFWLDLGVDGFRIDVAHGLVKENLLTNHPNPQGISDALRLDVSMDPEIRNALLPTVPYFDRQGVHEIYRQWRKLFDSYKDREILAVAEAWVHPPINATRYVRGDELHQVFNFDLLDARFDSEILYAIVVRSIELMESVGALPTWALSNHDSPRVTSRIGEIQARALALFVFALPGSCYVFAGQELGLPDGDIPDSSRQDPIYLRTNGKQKGRDGARVPLPWSGETAPFGFTTGTPWLPLTDKWQGLTVEKQNIDPKSTLNLYRTALKLRSDHLVGQGEINWFESPQHGAKSSSLLAVRRGNVSIYMNLSNSPIEVEITGKLLIVSAGVVDARDGKMIIPAISTIWVHH</sequence>
<dbReference type="InterPro" id="IPR017853">
    <property type="entry name" value="GH"/>
</dbReference>
<evidence type="ECO:0000259" key="2">
    <source>
        <dbReference type="SMART" id="SM00642"/>
    </source>
</evidence>
<reference evidence="3 4" key="1">
    <citation type="submission" date="2015-10" db="EMBL/GenBank/DDBJ databases">
        <title>Metagenome-Assembled Genomes uncover a global brackish microbiome.</title>
        <authorList>
            <person name="Hugerth L.W."/>
            <person name="Larsson J."/>
            <person name="Alneberg J."/>
            <person name="Lindh M.V."/>
            <person name="Legrand C."/>
            <person name="Pinhassi J."/>
            <person name="Andersson A.F."/>
        </authorList>
    </citation>
    <scope>NUCLEOTIDE SEQUENCE [LARGE SCALE GENOMIC DNA]</scope>
    <source>
        <strain evidence="3">BACL15 MAG-120619-bin91</strain>
    </source>
</reference>
<dbReference type="EMBL" id="LIAM01000008">
    <property type="protein sequence ID" value="KRO36477.1"/>
    <property type="molecule type" value="Genomic_DNA"/>
</dbReference>
<dbReference type="SMART" id="SM00642">
    <property type="entry name" value="Aamy"/>
    <property type="match status" value="1"/>
</dbReference>
<dbReference type="SUPFAM" id="SSF51445">
    <property type="entry name" value="(Trans)glycosidases"/>
    <property type="match status" value="1"/>
</dbReference>
<feature type="domain" description="Glycosyl hydrolase family 13 catalytic" evidence="2">
    <location>
        <begin position="14"/>
        <end position="403"/>
    </location>
</feature>
<dbReference type="AlphaFoldDB" id="A0A0R2PKE4"/>
<dbReference type="CDD" id="cd11332">
    <property type="entry name" value="AmyAc_OligoGlu_TS"/>
    <property type="match status" value="1"/>
</dbReference>
<evidence type="ECO:0000313" key="4">
    <source>
        <dbReference type="Proteomes" id="UP000053274"/>
    </source>
</evidence>
<evidence type="ECO:0000313" key="3">
    <source>
        <dbReference type="EMBL" id="KRO36477.1"/>
    </source>
</evidence>
<dbReference type="Gene3D" id="3.90.400.10">
    <property type="entry name" value="Oligo-1,6-glucosidase, Domain 2"/>
    <property type="match status" value="1"/>
</dbReference>
<organism evidence="3 4">
    <name type="scientific">Actinobacteria bacterium BACL15 MAG-120619-bin91</name>
    <dbReference type="NCBI Taxonomy" id="1655562"/>
    <lineage>
        <taxon>Bacteria</taxon>
        <taxon>Bacillati</taxon>
        <taxon>Actinomycetota</taxon>
        <taxon>Actinomycetes</taxon>
        <taxon>Actinomycetes incertae sedis</taxon>
        <taxon>ac1 cluster</taxon>
    </lineage>
</organism>